<keyword evidence="2" id="KW-1185">Reference proteome</keyword>
<name>A0A873WK20_9CAUD</name>
<proteinExistence type="predicted"/>
<evidence type="ECO:0000313" key="2">
    <source>
        <dbReference type="Proteomes" id="UP000662782"/>
    </source>
</evidence>
<gene>
    <name evidence="1" type="ORF">CPT_Miami_267</name>
</gene>
<reference evidence="1 2" key="1">
    <citation type="submission" date="2020-07" db="EMBL/GenBank/DDBJ databases">
        <title>Complete genome sequence of Klebsiella pneumoniae phage Miami.</title>
        <authorList>
            <person name="Mora D.A."/>
            <person name="Lessor L."/>
            <person name="Gill J."/>
            <person name="Liu M."/>
        </authorList>
    </citation>
    <scope>NUCLEOTIDE SEQUENCE [LARGE SCALE GENOMIC DNA]</scope>
</reference>
<protein>
    <submittedName>
        <fullName evidence="1">Uncharacterized protein</fullName>
    </submittedName>
</protein>
<organism evidence="1 2">
    <name type="scientific">Klebsiella phage Miami</name>
    <dbReference type="NCBI Taxonomy" id="2767581"/>
    <lineage>
        <taxon>Viruses</taxon>
        <taxon>Duplodnaviria</taxon>
        <taxon>Heunggongvirae</taxon>
        <taxon>Uroviricota</taxon>
        <taxon>Caudoviricetes</taxon>
        <taxon>Chimalliviridae</taxon>
        <taxon>Miamivirus</taxon>
        <taxon>Miamivirus miami</taxon>
    </lineage>
</organism>
<accession>A0A873WK20</accession>
<dbReference type="EMBL" id="MT701590">
    <property type="protein sequence ID" value="QPB09362.1"/>
    <property type="molecule type" value="Genomic_DNA"/>
</dbReference>
<evidence type="ECO:0000313" key="1">
    <source>
        <dbReference type="EMBL" id="QPB09362.1"/>
    </source>
</evidence>
<dbReference type="Proteomes" id="UP000662782">
    <property type="component" value="Segment"/>
</dbReference>
<sequence>MQPANPWKNNKHVKSQDSASVDRYESLLQELPDALNATPRDPGYLIATKKILLVLEMSEGTRLTVRNVMENPDMIRKVHELLVELGWKQAISRGTQVFVTHQDLIKPSIYRLIDLDANGIGYANELLNNILLDRRFSARVDNNDIRILPGDRSASNPFSLLSSNVVSGWRKAIRDYDKNVTGNLIGHMTVVGEDNTNIPLDLKLVFALLDYIGWPEMYFTGEQILLSNPIGDYQTLEVNFIDPE</sequence>